<comment type="caution">
    <text evidence="1">The sequence shown here is derived from an EMBL/GenBank/DDBJ whole genome shotgun (WGS) entry which is preliminary data.</text>
</comment>
<dbReference type="Proteomes" id="UP000190037">
    <property type="component" value="Unassembled WGS sequence"/>
</dbReference>
<name>A0A1T3NT63_9ACTN</name>
<gene>
    <name evidence="1" type="ORF">B4N89_02600</name>
</gene>
<proteinExistence type="predicted"/>
<dbReference type="SUPFAM" id="SSF48613">
    <property type="entry name" value="Heme oxygenase-like"/>
    <property type="match status" value="1"/>
</dbReference>
<dbReference type="Pfam" id="PF11251">
    <property type="entry name" value="DUF3050"/>
    <property type="match status" value="1"/>
</dbReference>
<dbReference type="STRING" id="159449.B4N89_02600"/>
<evidence type="ECO:0000313" key="1">
    <source>
        <dbReference type="EMBL" id="OPC79986.1"/>
    </source>
</evidence>
<reference evidence="1 2" key="1">
    <citation type="submission" date="2017-03" db="EMBL/GenBank/DDBJ databases">
        <title>Draft genome sequence of Streptomyces scabrisporus NF3, endophyte isolated from Amphipterygium adstringens.</title>
        <authorList>
            <person name="Vazquez M."/>
            <person name="Ceapa C.D."/>
            <person name="Rodriguez Luna D."/>
            <person name="Sanchez Esquivel S."/>
        </authorList>
    </citation>
    <scope>NUCLEOTIDE SEQUENCE [LARGE SCALE GENOMIC DNA]</scope>
    <source>
        <strain evidence="1 2">NF3</strain>
    </source>
</reference>
<organism evidence="1 2">
    <name type="scientific">Embleya scabrispora</name>
    <dbReference type="NCBI Taxonomy" id="159449"/>
    <lineage>
        <taxon>Bacteria</taxon>
        <taxon>Bacillati</taxon>
        <taxon>Actinomycetota</taxon>
        <taxon>Actinomycetes</taxon>
        <taxon>Kitasatosporales</taxon>
        <taxon>Streptomycetaceae</taxon>
        <taxon>Embleya</taxon>
    </lineage>
</organism>
<sequence length="282" mass="30947">MDTTALTDTTRPRARANTLPADHIARLLGETAPVRQRVLRHTVYRDLTDLAAIRVFMEHHVFAVWDFMSLLKSLQRRLTCVEVPWVPRGDAEIRRMVNEIVLGEESDTTSLGPLSHFELYLTAMDGAGADTRPARRFLGLIADGVPVPEAVGACGAPAGAAAFVCRTWQVVAHAPLHCVAASFALGREELIPRMFDHLTTLDDLHDGRLTVFREYLARHIEVDGDEHGPMALRLLAQLCAAGPDPARAWRESAGTVTVSLRARADLWDAVRDAVATGRADAH</sequence>
<protein>
    <submittedName>
        <fullName evidence="1">Heme oxygenase</fullName>
    </submittedName>
</protein>
<dbReference type="RefSeq" id="WP_078974252.1">
    <property type="nucleotide sequence ID" value="NZ_MWQN01000001.1"/>
</dbReference>
<dbReference type="InterPro" id="IPR024423">
    <property type="entry name" value="DUF3050"/>
</dbReference>
<keyword evidence="2" id="KW-1185">Reference proteome</keyword>
<evidence type="ECO:0000313" key="2">
    <source>
        <dbReference type="Proteomes" id="UP000190037"/>
    </source>
</evidence>
<dbReference type="EMBL" id="MWQN01000001">
    <property type="protein sequence ID" value="OPC79986.1"/>
    <property type="molecule type" value="Genomic_DNA"/>
</dbReference>
<dbReference type="AlphaFoldDB" id="A0A1T3NT63"/>
<dbReference type="InterPro" id="IPR016084">
    <property type="entry name" value="Haem_Oase-like_multi-hlx"/>
</dbReference>
<dbReference type="OrthoDB" id="9791270at2"/>
<accession>A0A1T3NT63</accession>
<dbReference type="Gene3D" id="1.20.910.10">
    <property type="entry name" value="Heme oxygenase-like"/>
    <property type="match status" value="1"/>
</dbReference>